<evidence type="ECO:0000256" key="1">
    <source>
        <dbReference type="ARBA" id="ARBA00008080"/>
    </source>
</evidence>
<dbReference type="eggNOG" id="KOG3311">
    <property type="taxonomic scope" value="Eukaryota"/>
</dbReference>
<dbReference type="PANTHER" id="PTHR10871">
    <property type="entry name" value="30S RIBOSOMAL PROTEIN S13/40S RIBOSOMAL PROTEIN S18"/>
    <property type="match status" value="1"/>
</dbReference>
<keyword evidence="2" id="KW-0689">Ribosomal protein</keyword>
<gene>
    <name evidence="5" type="ORF">WG66_10243</name>
</gene>
<dbReference type="Pfam" id="PF00416">
    <property type="entry name" value="Ribosomal_S13"/>
    <property type="match status" value="2"/>
</dbReference>
<reference evidence="5 6" key="1">
    <citation type="submission" date="2015-12" db="EMBL/GenBank/DDBJ databases">
        <title>Draft genome sequence of Moniliophthora roreri, the causal agent of frosty pod rot of cacao.</title>
        <authorList>
            <person name="Aime M.C."/>
            <person name="Diaz-Valderrama J.R."/>
            <person name="Kijpornyongpan T."/>
            <person name="Phillips-Mora W."/>
        </authorList>
    </citation>
    <scope>NUCLEOTIDE SEQUENCE [LARGE SCALE GENOMIC DNA]</scope>
    <source>
        <strain evidence="5 6">MCA 2952</strain>
    </source>
</reference>
<dbReference type="GO" id="GO:0003723">
    <property type="term" value="F:RNA binding"/>
    <property type="evidence" value="ECO:0007669"/>
    <property type="project" value="InterPro"/>
</dbReference>
<organism evidence="5 6">
    <name type="scientific">Moniliophthora roreri</name>
    <name type="common">Frosty pod rot fungus</name>
    <name type="synonym">Monilia roreri</name>
    <dbReference type="NCBI Taxonomy" id="221103"/>
    <lineage>
        <taxon>Eukaryota</taxon>
        <taxon>Fungi</taxon>
        <taxon>Dikarya</taxon>
        <taxon>Basidiomycota</taxon>
        <taxon>Agaricomycotina</taxon>
        <taxon>Agaricomycetes</taxon>
        <taxon>Agaricomycetidae</taxon>
        <taxon>Agaricales</taxon>
        <taxon>Marasmiineae</taxon>
        <taxon>Marasmiaceae</taxon>
        <taxon>Moniliophthora</taxon>
    </lineage>
</organism>
<dbReference type="GO" id="GO:0015935">
    <property type="term" value="C:small ribosomal subunit"/>
    <property type="evidence" value="ECO:0007669"/>
    <property type="project" value="TreeGrafter"/>
</dbReference>
<protein>
    <recommendedName>
        <fullName evidence="4">Small ribosomal subunit protein uS13m</fullName>
    </recommendedName>
</protein>
<dbReference type="InterPro" id="IPR010979">
    <property type="entry name" value="Ribosomal_uS13-like_H2TH"/>
</dbReference>
<dbReference type="FunFam" id="1.10.8.50:FF:000001">
    <property type="entry name" value="30S ribosomal protein S13"/>
    <property type="match status" value="1"/>
</dbReference>
<dbReference type="PROSITE" id="PS50159">
    <property type="entry name" value="RIBOSOMAL_S13_2"/>
    <property type="match status" value="1"/>
</dbReference>
<dbReference type="Gene3D" id="1.10.8.50">
    <property type="match status" value="1"/>
</dbReference>
<dbReference type="GO" id="GO:0005739">
    <property type="term" value="C:mitochondrion"/>
    <property type="evidence" value="ECO:0007669"/>
    <property type="project" value="TreeGrafter"/>
</dbReference>
<dbReference type="EMBL" id="LATX01001869">
    <property type="protein sequence ID" value="KTB37073.1"/>
    <property type="molecule type" value="Genomic_DNA"/>
</dbReference>
<dbReference type="SUPFAM" id="SSF46946">
    <property type="entry name" value="S13-like H2TH domain"/>
    <property type="match status" value="1"/>
</dbReference>
<dbReference type="AlphaFoldDB" id="A0A0W0FLA8"/>
<proteinExistence type="inferred from homology"/>
<sequence length="190" mass="21281">MVHILGINLPDDQLARFALTSIYGIGHHMSHRLCARFQIHDKCKIKDLTPFQVTALASFLSSPKTAPPLSRYPLAPPNFHPAPPNRSNAALLAELNKTKAAELRERAIKKGLPPPDPNAKVTIAEAKIRDPLNELVIETELRRQVRENIHRQRSIGSYVGLRHAMGLPVRGQNTQTNAKTAKKLNRLDRY</sequence>
<keyword evidence="3" id="KW-0687">Ribonucleoprotein</keyword>
<dbReference type="InterPro" id="IPR001892">
    <property type="entry name" value="Ribosomal_uS13"/>
</dbReference>
<evidence type="ECO:0000256" key="2">
    <source>
        <dbReference type="ARBA" id="ARBA00022980"/>
    </source>
</evidence>
<evidence type="ECO:0000313" key="6">
    <source>
        <dbReference type="Proteomes" id="UP000054988"/>
    </source>
</evidence>
<dbReference type="Gene3D" id="4.10.910.10">
    <property type="entry name" value="30s ribosomal protein s13, domain 2"/>
    <property type="match status" value="1"/>
</dbReference>
<dbReference type="PANTHER" id="PTHR10871:SF1">
    <property type="entry name" value="SMALL RIBOSOMAL SUBUNIT PROTEIN US13M"/>
    <property type="match status" value="1"/>
</dbReference>
<dbReference type="Proteomes" id="UP000054988">
    <property type="component" value="Unassembled WGS sequence"/>
</dbReference>
<dbReference type="InterPro" id="IPR027437">
    <property type="entry name" value="Rbsml_uS13_C"/>
</dbReference>
<evidence type="ECO:0000313" key="5">
    <source>
        <dbReference type="EMBL" id="KTB37073.1"/>
    </source>
</evidence>
<dbReference type="HAMAP" id="MF_01315">
    <property type="entry name" value="Ribosomal_uS13"/>
    <property type="match status" value="1"/>
</dbReference>
<dbReference type="GO" id="GO:0006412">
    <property type="term" value="P:translation"/>
    <property type="evidence" value="ECO:0007669"/>
    <property type="project" value="InterPro"/>
</dbReference>
<dbReference type="GO" id="GO:0003735">
    <property type="term" value="F:structural constituent of ribosome"/>
    <property type="evidence" value="ECO:0007669"/>
    <property type="project" value="InterPro"/>
</dbReference>
<comment type="caution">
    <text evidence="5">The sequence shown here is derived from an EMBL/GenBank/DDBJ whole genome shotgun (WGS) entry which is preliminary data.</text>
</comment>
<evidence type="ECO:0000256" key="4">
    <source>
        <dbReference type="ARBA" id="ARBA00040757"/>
    </source>
</evidence>
<accession>A0A0W0FLA8</accession>
<evidence type="ECO:0000256" key="3">
    <source>
        <dbReference type="ARBA" id="ARBA00023274"/>
    </source>
</evidence>
<comment type="similarity">
    <text evidence="1">Belongs to the universal ribosomal protein uS13 family.</text>
</comment>
<name>A0A0W0FLA8_MONRR</name>